<keyword evidence="3" id="KW-1185">Reference proteome</keyword>
<sequence>MSSTSSMQVIQETPNQLKLGQKVSRWLRLLCILVAGIGFLLLIAGWRLEPTEFDTSIVNFPTSLLAPSQVFKRLFIAVGSVCIIAGLFMGAMIRSSITCIFDKSSGNLTIEYSTTNIVHQPLAEIVNAVVEAWEDTYRVNLLLAFGKSLPLTFIYSSGHRDKQELVNRIRKFLGLVS</sequence>
<keyword evidence="1" id="KW-1133">Transmembrane helix</keyword>
<gene>
    <name evidence="2" type="ORF">H6H03_36935</name>
</gene>
<feature type="transmembrane region" description="Helical" evidence="1">
    <location>
        <begin position="26"/>
        <end position="46"/>
    </location>
</feature>
<dbReference type="EMBL" id="JACJTU010000082">
    <property type="protein sequence ID" value="MBD2739384.1"/>
    <property type="molecule type" value="Genomic_DNA"/>
</dbReference>
<organism evidence="2 3">
    <name type="scientific">Nostoc paludosum FACHB-159</name>
    <dbReference type="NCBI Taxonomy" id="2692908"/>
    <lineage>
        <taxon>Bacteria</taxon>
        <taxon>Bacillati</taxon>
        <taxon>Cyanobacteriota</taxon>
        <taxon>Cyanophyceae</taxon>
        <taxon>Nostocales</taxon>
        <taxon>Nostocaceae</taxon>
        <taxon>Nostoc</taxon>
    </lineage>
</organism>
<accession>A0ABR8KIJ4</accession>
<keyword evidence="1" id="KW-0812">Transmembrane</keyword>
<evidence type="ECO:0000256" key="1">
    <source>
        <dbReference type="SAM" id="Phobius"/>
    </source>
</evidence>
<feature type="transmembrane region" description="Helical" evidence="1">
    <location>
        <begin position="74"/>
        <end position="93"/>
    </location>
</feature>
<keyword evidence="1" id="KW-0472">Membrane</keyword>
<dbReference type="Proteomes" id="UP000637383">
    <property type="component" value="Unassembled WGS sequence"/>
</dbReference>
<proteinExistence type="predicted"/>
<reference evidence="2 3" key="1">
    <citation type="journal article" date="2020" name="ISME J.">
        <title>Comparative genomics reveals insights into cyanobacterial evolution and habitat adaptation.</title>
        <authorList>
            <person name="Chen M.Y."/>
            <person name="Teng W.K."/>
            <person name="Zhao L."/>
            <person name="Hu C.X."/>
            <person name="Zhou Y.K."/>
            <person name="Han B.P."/>
            <person name="Song L.R."/>
            <person name="Shu W.S."/>
        </authorList>
    </citation>
    <scope>NUCLEOTIDE SEQUENCE [LARGE SCALE GENOMIC DNA]</scope>
    <source>
        <strain evidence="2 3">FACHB-159</strain>
    </source>
</reference>
<evidence type="ECO:0000313" key="2">
    <source>
        <dbReference type="EMBL" id="MBD2739384.1"/>
    </source>
</evidence>
<name>A0ABR8KIJ4_9NOSO</name>
<evidence type="ECO:0000313" key="3">
    <source>
        <dbReference type="Proteomes" id="UP000637383"/>
    </source>
</evidence>
<protein>
    <submittedName>
        <fullName evidence="2">Uncharacterized protein</fullName>
    </submittedName>
</protein>
<comment type="caution">
    <text evidence="2">The sequence shown here is derived from an EMBL/GenBank/DDBJ whole genome shotgun (WGS) entry which is preliminary data.</text>
</comment>